<name>A0A6C0ERC8_9ZZZZ</name>
<evidence type="ECO:0000313" key="2">
    <source>
        <dbReference type="EMBL" id="QHT31744.1"/>
    </source>
</evidence>
<organism evidence="2">
    <name type="scientific">viral metagenome</name>
    <dbReference type="NCBI Taxonomy" id="1070528"/>
    <lineage>
        <taxon>unclassified sequences</taxon>
        <taxon>metagenomes</taxon>
        <taxon>organismal metagenomes</taxon>
    </lineage>
</organism>
<proteinExistence type="predicted"/>
<evidence type="ECO:0000256" key="1">
    <source>
        <dbReference type="SAM" id="MobiDB-lite"/>
    </source>
</evidence>
<protein>
    <submittedName>
        <fullName evidence="2">Uncharacterized protein</fullName>
    </submittedName>
</protein>
<feature type="compositionally biased region" description="Low complexity" evidence="1">
    <location>
        <begin position="352"/>
        <end position="364"/>
    </location>
</feature>
<reference evidence="2" key="1">
    <citation type="journal article" date="2020" name="Nature">
        <title>Giant virus diversity and host interactions through global metagenomics.</title>
        <authorList>
            <person name="Schulz F."/>
            <person name="Roux S."/>
            <person name="Paez-Espino D."/>
            <person name="Jungbluth S."/>
            <person name="Walsh D.A."/>
            <person name="Denef V.J."/>
            <person name="McMahon K.D."/>
            <person name="Konstantinidis K.T."/>
            <person name="Eloe-Fadrosh E.A."/>
            <person name="Kyrpides N.C."/>
            <person name="Woyke T."/>
        </authorList>
    </citation>
    <scope>NUCLEOTIDE SEQUENCE</scope>
    <source>
        <strain evidence="2">GVMAG-M-3300009155-48</strain>
    </source>
</reference>
<feature type="region of interest" description="Disordered" evidence="1">
    <location>
        <begin position="297"/>
        <end position="375"/>
    </location>
</feature>
<accession>A0A6C0ERC8</accession>
<dbReference type="AlphaFoldDB" id="A0A6C0ERC8"/>
<feature type="compositionally biased region" description="Acidic residues" evidence="1">
    <location>
        <begin position="320"/>
        <end position="330"/>
    </location>
</feature>
<sequence length="375" mass="42684">MIKIFQFFIKTLHLWCFIIYILQKIDLKINHNIYYSRITYTHIHSKMTSTTPLVLSVNDWVPSSVKYMQPKVNDRGGKSINMVSKQTNRSLHISTPLMMTWGIADFVDEKGESDGKFSMSLNFPNSEYSTKATNDFLQKLKDFENQILDDAVTNSELWWGEEMSREVAKHTFFPFLKYSKNKDTKKIDLSKPPSIRAKVPNYNGKWGVEIYDTQSNLLFPCDNQNVTPLDFVPKQSNVACVLQCGGIWIGGKGWGLTWKLIQCIVKPREVVSVYGKCQIKLSDEERTTIEKQELKEDVDLEESETETVFQKPAPVSTEVPDSDNEEEDAAPEPVVEEPKPVVKKVVKKAPEPEAAAVAAEPTAEPAKKKIIKKKV</sequence>
<dbReference type="EMBL" id="MN738925">
    <property type="protein sequence ID" value="QHT31744.1"/>
    <property type="molecule type" value="Genomic_DNA"/>
</dbReference>